<comment type="subcellular location">
    <subcellularLocation>
        <location evidence="1">Membrane</location>
        <topology evidence="1">Multi-pass membrane protein</topology>
    </subcellularLocation>
</comment>
<keyword evidence="8" id="KW-1185">Reference proteome</keyword>
<dbReference type="Gramene" id="ESR60010">
    <property type="protein sequence ID" value="ESR60010"/>
    <property type="gene ID" value="CICLE_v10018244mg"/>
</dbReference>
<name>V4U7C4_CITCL</name>
<evidence type="ECO:0000313" key="8">
    <source>
        <dbReference type="Proteomes" id="UP000030687"/>
    </source>
</evidence>
<dbReference type="Proteomes" id="UP000030687">
    <property type="component" value="Unassembled WGS sequence"/>
</dbReference>
<gene>
    <name evidence="7" type="ORF">CICLE_v10018244mg</name>
</gene>
<evidence type="ECO:0000256" key="4">
    <source>
        <dbReference type="ARBA" id="ARBA00022989"/>
    </source>
</evidence>
<evidence type="ECO:0000256" key="3">
    <source>
        <dbReference type="ARBA" id="ARBA00022692"/>
    </source>
</evidence>
<evidence type="ECO:0000256" key="1">
    <source>
        <dbReference type="ARBA" id="ARBA00004141"/>
    </source>
</evidence>
<dbReference type="Gene3D" id="3.40.50.300">
    <property type="entry name" value="P-loop containing nucleotide triphosphate hydrolases"/>
    <property type="match status" value="1"/>
</dbReference>
<keyword evidence="5 6" id="KW-0472">Membrane</keyword>
<keyword evidence="3 6" id="KW-0812">Transmembrane</keyword>
<evidence type="ECO:0000256" key="5">
    <source>
        <dbReference type="ARBA" id="ARBA00023136"/>
    </source>
</evidence>
<dbReference type="PANTHER" id="PTHR48041:SF100">
    <property type="entry name" value="ABC TRANSPORTER-LIKE"/>
    <property type="match status" value="1"/>
</dbReference>
<evidence type="ECO:0000256" key="6">
    <source>
        <dbReference type="SAM" id="Phobius"/>
    </source>
</evidence>
<evidence type="ECO:0000313" key="7">
    <source>
        <dbReference type="EMBL" id="ESR60010.1"/>
    </source>
</evidence>
<dbReference type="InterPro" id="IPR050352">
    <property type="entry name" value="ABCG_transporters"/>
</dbReference>
<dbReference type="OMA" id="CTAPIME"/>
<dbReference type="InterPro" id="IPR027417">
    <property type="entry name" value="P-loop_NTPase"/>
</dbReference>
<dbReference type="SUPFAM" id="SSF52540">
    <property type="entry name" value="P-loop containing nucleoside triphosphate hydrolases"/>
    <property type="match status" value="1"/>
</dbReference>
<reference evidence="7 8" key="1">
    <citation type="submission" date="2013-10" db="EMBL/GenBank/DDBJ databases">
        <authorList>
            <consortium name="International Citrus Genome Consortium"/>
            <person name="Jenkins J."/>
            <person name="Schmutz J."/>
            <person name="Prochnik S."/>
            <person name="Rokhsar D."/>
            <person name="Gmitter F."/>
            <person name="Ollitrault P."/>
            <person name="Machado M."/>
            <person name="Talon M."/>
            <person name="Wincker P."/>
            <person name="Jaillon O."/>
            <person name="Morgante M."/>
        </authorList>
    </citation>
    <scope>NUCLEOTIDE SEQUENCE</scope>
    <source>
        <strain evidence="8">cv. Clemenules</strain>
    </source>
</reference>
<keyword evidence="4 6" id="KW-1133">Transmembrane helix</keyword>
<dbReference type="PANTHER" id="PTHR48041">
    <property type="entry name" value="ABC TRANSPORTER G FAMILY MEMBER 28"/>
    <property type="match status" value="1"/>
</dbReference>
<dbReference type="GO" id="GO:0042626">
    <property type="term" value="F:ATPase-coupled transmembrane transporter activity"/>
    <property type="evidence" value="ECO:0007669"/>
    <property type="project" value="TreeGrafter"/>
</dbReference>
<sequence length="313" mass="35854">MIPQNRVSGSVLANERPVNAQQFRRLSGYVSQDNEVLLPLLTVEETLMYSARLRLHGGFNMAKARVIELMHELELDYSFSIGVDLIHDPSVLLVDEPTSGLDSASALNVVLLLKSVAVSQGKTIVLTIHQAGHQILELFGQTLLLLKGTVLHRGSLNLLEHRLRFAGQVISQHVNVMDYCTAPIMEVIILIQRFSKNILRTKQLFAARIFLSALADFVYEFKQLSYICRSSMTYFKYWIFMHYLSLFKYPFECFIINEYGGEKSKRKCLKAIEGQGLKDSQKWSNLSLMLGFVIGYRFLCFFILWYRSCRSQC</sequence>
<dbReference type="eggNOG" id="KOG0061">
    <property type="taxonomic scope" value="Eukaryota"/>
</dbReference>
<proteinExistence type="predicted"/>
<organism evidence="7 8">
    <name type="scientific">Citrus clementina</name>
    <name type="common">Clementine</name>
    <name type="synonym">Citrus deliciosa x Citrus sinensis</name>
    <dbReference type="NCBI Taxonomy" id="85681"/>
    <lineage>
        <taxon>Eukaryota</taxon>
        <taxon>Viridiplantae</taxon>
        <taxon>Streptophyta</taxon>
        <taxon>Embryophyta</taxon>
        <taxon>Tracheophyta</taxon>
        <taxon>Spermatophyta</taxon>
        <taxon>Magnoliopsida</taxon>
        <taxon>eudicotyledons</taxon>
        <taxon>Gunneridae</taxon>
        <taxon>Pentapetalae</taxon>
        <taxon>rosids</taxon>
        <taxon>malvids</taxon>
        <taxon>Sapindales</taxon>
        <taxon>Rutaceae</taxon>
        <taxon>Aurantioideae</taxon>
        <taxon>Citrus</taxon>
    </lineage>
</organism>
<feature type="transmembrane region" description="Helical" evidence="6">
    <location>
        <begin position="286"/>
        <end position="306"/>
    </location>
</feature>
<keyword evidence="2" id="KW-0813">Transport</keyword>
<evidence type="ECO:0008006" key="9">
    <source>
        <dbReference type="Google" id="ProtNLM"/>
    </source>
</evidence>
<dbReference type="KEGG" id="cic:CICLE_v10018244mg"/>
<accession>V4U7C4</accession>
<evidence type="ECO:0000256" key="2">
    <source>
        <dbReference type="ARBA" id="ARBA00022448"/>
    </source>
</evidence>
<dbReference type="EMBL" id="KI536312">
    <property type="protein sequence ID" value="ESR60010.1"/>
    <property type="molecule type" value="Genomic_DNA"/>
</dbReference>
<dbReference type="GO" id="GO:0016020">
    <property type="term" value="C:membrane"/>
    <property type="evidence" value="ECO:0007669"/>
    <property type="project" value="UniProtKB-SubCell"/>
</dbReference>
<dbReference type="InParanoid" id="V4U7C4"/>
<protein>
    <recommendedName>
        <fullName evidence="9">ABC transporter family G domain-containing protein</fullName>
    </recommendedName>
</protein>
<dbReference type="AlphaFoldDB" id="V4U7C4"/>